<proteinExistence type="predicted"/>
<gene>
    <name evidence="2" type="ORF">UFOVP173_44</name>
</gene>
<accession>A0A6J7WHA3</accession>
<dbReference type="Pfam" id="PF23791">
    <property type="entry name" value="DUF7173"/>
    <property type="match status" value="1"/>
</dbReference>
<dbReference type="EMBL" id="LR798217">
    <property type="protein sequence ID" value="CAB5195083.1"/>
    <property type="molecule type" value="Genomic_DNA"/>
</dbReference>
<evidence type="ECO:0000256" key="1">
    <source>
        <dbReference type="SAM" id="Coils"/>
    </source>
</evidence>
<protein>
    <submittedName>
        <fullName evidence="2">Uncharacterized protein</fullName>
    </submittedName>
</protein>
<dbReference type="InterPro" id="IPR055597">
    <property type="entry name" value="DUF7173"/>
</dbReference>
<name>A0A6J7WHA3_9CAUD</name>
<feature type="coiled-coil region" evidence="1">
    <location>
        <begin position="3"/>
        <end position="33"/>
    </location>
</feature>
<organism evidence="2">
    <name type="scientific">uncultured Caudovirales phage</name>
    <dbReference type="NCBI Taxonomy" id="2100421"/>
    <lineage>
        <taxon>Viruses</taxon>
        <taxon>Duplodnaviria</taxon>
        <taxon>Heunggongvirae</taxon>
        <taxon>Uroviricota</taxon>
        <taxon>Caudoviricetes</taxon>
        <taxon>Peduoviridae</taxon>
        <taxon>Maltschvirus</taxon>
        <taxon>Maltschvirus maltsch</taxon>
    </lineage>
</organism>
<evidence type="ECO:0000313" key="2">
    <source>
        <dbReference type="EMBL" id="CAB5195083.1"/>
    </source>
</evidence>
<reference evidence="2" key="1">
    <citation type="submission" date="2020-05" db="EMBL/GenBank/DDBJ databases">
        <authorList>
            <person name="Chiriac C."/>
            <person name="Salcher M."/>
            <person name="Ghai R."/>
            <person name="Kavagutti S V."/>
        </authorList>
    </citation>
    <scope>NUCLEOTIDE SEQUENCE</scope>
</reference>
<sequence length="122" mass="13689">MTFSELAAQLRKAKQAENDAKAERLRIEGLIEAQFAKPESNEGSHSEDEFTITWKLNRTVNTDQLAADYEDLPTNAQKAFRWKAEVNLAYLRSLSEIDPAAYNSAAVFITSKPAKPSIELKD</sequence>
<keyword evidence="1" id="KW-0175">Coiled coil</keyword>